<sequence length="170" mass="18382">VEMDVANIKAVVDAIKTQTDKMLFSMDFWSDPVEEVVITAAQVTTVLSTIVVAGLPAGANVVRAIGMMMFRMVENINAAENSLDCTAVQPIQVDDSGASGYVTAIDFVDEQFKIAPNTREGGVAIIGDNDIAGRVVGNDTYSVQWLNRIAHLASIQLNDVQFGLRIWYSV</sequence>
<keyword evidence="1" id="KW-0472">Membrane</keyword>
<gene>
    <name evidence="2" type="ORF">S03H2_62192</name>
</gene>
<keyword evidence="1" id="KW-0812">Transmembrane</keyword>
<dbReference type="AlphaFoldDB" id="X1K564"/>
<comment type="caution">
    <text evidence="2">The sequence shown here is derived from an EMBL/GenBank/DDBJ whole genome shotgun (WGS) entry which is preliminary data.</text>
</comment>
<keyword evidence="1" id="KW-1133">Transmembrane helix</keyword>
<evidence type="ECO:0000313" key="2">
    <source>
        <dbReference type="EMBL" id="GAH88780.1"/>
    </source>
</evidence>
<protein>
    <submittedName>
        <fullName evidence="2">Uncharacterized protein</fullName>
    </submittedName>
</protein>
<reference evidence="2" key="1">
    <citation type="journal article" date="2014" name="Front. Microbiol.">
        <title>High frequency of phylogenetically diverse reductive dehalogenase-homologous genes in deep subseafloor sedimentary metagenomes.</title>
        <authorList>
            <person name="Kawai M."/>
            <person name="Futagami T."/>
            <person name="Toyoda A."/>
            <person name="Takaki Y."/>
            <person name="Nishi S."/>
            <person name="Hori S."/>
            <person name="Arai W."/>
            <person name="Tsubouchi T."/>
            <person name="Morono Y."/>
            <person name="Uchiyama I."/>
            <person name="Ito T."/>
            <person name="Fujiyama A."/>
            <person name="Inagaki F."/>
            <person name="Takami H."/>
        </authorList>
    </citation>
    <scope>NUCLEOTIDE SEQUENCE</scope>
    <source>
        <strain evidence="2">Expedition CK06-06</strain>
    </source>
</reference>
<organism evidence="2">
    <name type="scientific">marine sediment metagenome</name>
    <dbReference type="NCBI Taxonomy" id="412755"/>
    <lineage>
        <taxon>unclassified sequences</taxon>
        <taxon>metagenomes</taxon>
        <taxon>ecological metagenomes</taxon>
    </lineage>
</organism>
<evidence type="ECO:0000256" key="1">
    <source>
        <dbReference type="SAM" id="Phobius"/>
    </source>
</evidence>
<accession>X1K564</accession>
<feature type="transmembrane region" description="Helical" evidence="1">
    <location>
        <begin position="36"/>
        <end position="62"/>
    </location>
</feature>
<name>X1K564_9ZZZZ</name>
<dbReference type="EMBL" id="BARU01040202">
    <property type="protein sequence ID" value="GAH88780.1"/>
    <property type="molecule type" value="Genomic_DNA"/>
</dbReference>
<feature type="non-terminal residue" evidence="2">
    <location>
        <position position="1"/>
    </location>
</feature>
<proteinExistence type="predicted"/>